<organism evidence="12 13">
    <name type="scientific">Nocardioides nanhaiensis</name>
    <dbReference type="NCBI Taxonomy" id="1476871"/>
    <lineage>
        <taxon>Bacteria</taxon>
        <taxon>Bacillati</taxon>
        <taxon>Actinomycetota</taxon>
        <taxon>Actinomycetes</taxon>
        <taxon>Propionibacteriales</taxon>
        <taxon>Nocardioidaceae</taxon>
        <taxon>Nocardioides</taxon>
    </lineage>
</organism>
<dbReference type="PANTHER" id="PTHR24421">
    <property type="entry name" value="NITRATE/NITRITE SENSOR PROTEIN NARX-RELATED"/>
    <property type="match status" value="1"/>
</dbReference>
<evidence type="ECO:0000256" key="10">
    <source>
        <dbReference type="SAM" id="Phobius"/>
    </source>
</evidence>
<feature type="transmembrane region" description="Helical" evidence="10">
    <location>
        <begin position="6"/>
        <end position="28"/>
    </location>
</feature>
<evidence type="ECO:0000256" key="3">
    <source>
        <dbReference type="ARBA" id="ARBA00022553"/>
    </source>
</evidence>
<feature type="compositionally biased region" description="Low complexity" evidence="9">
    <location>
        <begin position="510"/>
        <end position="525"/>
    </location>
</feature>
<evidence type="ECO:0000259" key="11">
    <source>
        <dbReference type="SMART" id="SM00387"/>
    </source>
</evidence>
<evidence type="ECO:0000256" key="6">
    <source>
        <dbReference type="ARBA" id="ARBA00022777"/>
    </source>
</evidence>
<dbReference type="Proteomes" id="UP001500621">
    <property type="component" value="Unassembled WGS sequence"/>
</dbReference>
<dbReference type="InterPro" id="IPR050482">
    <property type="entry name" value="Sensor_HK_TwoCompSys"/>
</dbReference>
<dbReference type="RefSeq" id="WP_345268484.1">
    <property type="nucleotide sequence ID" value="NZ_BAABIM010000004.1"/>
</dbReference>
<dbReference type="CDD" id="cd16917">
    <property type="entry name" value="HATPase_UhpB-NarQ-NarX-like"/>
    <property type="match status" value="1"/>
</dbReference>
<dbReference type="PANTHER" id="PTHR24421:SF10">
    <property type="entry name" value="NITRATE_NITRITE SENSOR PROTEIN NARQ"/>
    <property type="match status" value="1"/>
</dbReference>
<proteinExistence type="predicted"/>
<dbReference type="EC" id="2.7.13.3" evidence="2"/>
<keyword evidence="5" id="KW-0547">Nucleotide-binding</keyword>
<evidence type="ECO:0000256" key="2">
    <source>
        <dbReference type="ARBA" id="ARBA00012438"/>
    </source>
</evidence>
<dbReference type="Gene3D" id="1.20.5.1930">
    <property type="match status" value="1"/>
</dbReference>
<feature type="domain" description="Histidine kinase/HSP90-like ATPase" evidence="11">
    <location>
        <begin position="417"/>
        <end position="508"/>
    </location>
</feature>
<dbReference type="SUPFAM" id="SSF55874">
    <property type="entry name" value="ATPase domain of HSP90 chaperone/DNA topoisomerase II/histidine kinase"/>
    <property type="match status" value="1"/>
</dbReference>
<keyword evidence="13" id="KW-1185">Reference proteome</keyword>
<keyword evidence="4" id="KW-0808">Transferase</keyword>
<evidence type="ECO:0000256" key="1">
    <source>
        <dbReference type="ARBA" id="ARBA00000085"/>
    </source>
</evidence>
<keyword evidence="10" id="KW-1133">Transmembrane helix</keyword>
<dbReference type="Gene3D" id="3.30.565.10">
    <property type="entry name" value="Histidine kinase-like ATPase, C-terminal domain"/>
    <property type="match status" value="1"/>
</dbReference>
<evidence type="ECO:0000256" key="5">
    <source>
        <dbReference type="ARBA" id="ARBA00022741"/>
    </source>
</evidence>
<dbReference type="InterPro" id="IPR036890">
    <property type="entry name" value="HATPase_C_sf"/>
</dbReference>
<keyword evidence="10" id="KW-0812">Transmembrane</keyword>
<feature type="region of interest" description="Disordered" evidence="9">
    <location>
        <begin position="504"/>
        <end position="525"/>
    </location>
</feature>
<gene>
    <name evidence="12" type="ORF">GCM10023226_36010</name>
</gene>
<dbReference type="InterPro" id="IPR011712">
    <property type="entry name" value="Sig_transdc_His_kin_sub3_dim/P"/>
</dbReference>
<keyword evidence="3" id="KW-0597">Phosphoprotein</keyword>
<feature type="transmembrane region" description="Helical" evidence="10">
    <location>
        <begin position="104"/>
        <end position="122"/>
    </location>
</feature>
<dbReference type="SMART" id="SM00387">
    <property type="entry name" value="HATPase_c"/>
    <property type="match status" value="1"/>
</dbReference>
<evidence type="ECO:0000256" key="4">
    <source>
        <dbReference type="ARBA" id="ARBA00022679"/>
    </source>
</evidence>
<dbReference type="InterPro" id="IPR003594">
    <property type="entry name" value="HATPase_dom"/>
</dbReference>
<evidence type="ECO:0000256" key="7">
    <source>
        <dbReference type="ARBA" id="ARBA00022840"/>
    </source>
</evidence>
<keyword evidence="7" id="KW-0067">ATP-binding</keyword>
<evidence type="ECO:0000256" key="8">
    <source>
        <dbReference type="ARBA" id="ARBA00023012"/>
    </source>
</evidence>
<keyword evidence="8" id="KW-0902">Two-component regulatory system</keyword>
<feature type="transmembrane region" description="Helical" evidence="10">
    <location>
        <begin position="35"/>
        <end position="53"/>
    </location>
</feature>
<keyword evidence="10" id="KW-0472">Membrane</keyword>
<dbReference type="GO" id="GO:0016301">
    <property type="term" value="F:kinase activity"/>
    <property type="evidence" value="ECO:0007669"/>
    <property type="project" value="UniProtKB-KW"/>
</dbReference>
<comment type="caution">
    <text evidence="12">The sequence shown here is derived from an EMBL/GenBank/DDBJ whole genome shotgun (WGS) entry which is preliminary data.</text>
</comment>
<dbReference type="EMBL" id="BAABIM010000004">
    <property type="protein sequence ID" value="GAA4694566.1"/>
    <property type="molecule type" value="Genomic_DNA"/>
</dbReference>
<dbReference type="Pfam" id="PF02518">
    <property type="entry name" value="HATPase_c"/>
    <property type="match status" value="1"/>
</dbReference>
<keyword evidence="6 12" id="KW-0418">Kinase</keyword>
<comment type="catalytic activity">
    <reaction evidence="1">
        <text>ATP + protein L-histidine = ADP + protein N-phospho-L-histidine.</text>
        <dbReference type="EC" id="2.7.13.3"/>
    </reaction>
</comment>
<reference evidence="13" key="1">
    <citation type="journal article" date="2019" name="Int. J. Syst. Evol. Microbiol.">
        <title>The Global Catalogue of Microorganisms (GCM) 10K type strain sequencing project: providing services to taxonomists for standard genome sequencing and annotation.</title>
        <authorList>
            <consortium name="The Broad Institute Genomics Platform"/>
            <consortium name="The Broad Institute Genome Sequencing Center for Infectious Disease"/>
            <person name="Wu L."/>
            <person name="Ma J."/>
        </authorList>
    </citation>
    <scope>NUCLEOTIDE SEQUENCE [LARGE SCALE GENOMIC DNA]</scope>
    <source>
        <strain evidence="13">JCM 18127</strain>
    </source>
</reference>
<evidence type="ECO:0000313" key="12">
    <source>
        <dbReference type="EMBL" id="GAA4694566.1"/>
    </source>
</evidence>
<sequence>MRARQLFKLTASARGFVLGSVAVGALFASRDTVTLICLLMLAIFFGLGQYAAWRPRFGVTYTPAVEASFVGLVAGLALESTELLLGALTVAPFVAALQYGLRGLAAAASAGLLTVLVGSVFADSFAQGAQAMLTWTVAGIGLGLIAEFLRGTLGRVPTEVAPYLAAQELLRELISLSSGLSSGLDVNTLGGEILSAVRDEIPADALALYVPGGDSVVPVISKSSSGEELLGPEEHRMTSEAWLRSDVVVLDRFFAFRVGDRAMVSGLLSDRVDPHGLDLPGTIGGLRASLEVRSVQLDTALLFARFRDTATADERQRLAREMHDGVAQDIASLGYLVDALAAKPATEKQAEQFGVLRTRITNIVAEVRRSVLTLRTSIGENESLGAAIGSVARHLNERSGVPIQVTLDEHPGRLREEVEAELFRIAQEAMNNAIKHAHASVIDVHCRVRAPAASVTVSDDGRGLGQARSDSYGLRIMRERASLVGGRLSISENERGGVTVHVEIADHEASPSPSTTPTSPATLGT</sequence>
<evidence type="ECO:0000256" key="9">
    <source>
        <dbReference type="SAM" id="MobiDB-lite"/>
    </source>
</evidence>
<dbReference type="Pfam" id="PF07730">
    <property type="entry name" value="HisKA_3"/>
    <property type="match status" value="1"/>
</dbReference>
<name>A0ABP8WTU3_9ACTN</name>
<accession>A0ABP8WTU3</accession>
<protein>
    <recommendedName>
        <fullName evidence="2">histidine kinase</fullName>
        <ecNumber evidence="2">2.7.13.3</ecNumber>
    </recommendedName>
</protein>
<feature type="transmembrane region" description="Helical" evidence="10">
    <location>
        <begin position="73"/>
        <end position="97"/>
    </location>
</feature>
<evidence type="ECO:0000313" key="13">
    <source>
        <dbReference type="Proteomes" id="UP001500621"/>
    </source>
</evidence>